<proteinExistence type="predicted"/>
<name>A0A1H6BBT2_9VIBR</name>
<dbReference type="SUPFAM" id="SSF160272">
    <property type="entry name" value="Shew3726-like"/>
    <property type="match status" value="1"/>
</dbReference>
<dbReference type="Pfam" id="PF07369">
    <property type="entry name" value="DUF1488"/>
    <property type="match status" value="1"/>
</dbReference>
<sequence length="87" mass="9788">MNQSILFSDQLAWNDELAMVEFQAHQSGMLIVCLVGVGKLAELSNTENVDKAKALEVFEQVRFDIEELAESLIEDEAFDEQGRIVLD</sequence>
<protein>
    <submittedName>
        <fullName evidence="1">Uncharacterized protein</fullName>
    </submittedName>
</protein>
<dbReference type="Gene3D" id="3.30.160.140">
    <property type="entry name" value="Shew3726-like"/>
    <property type="match status" value="1"/>
</dbReference>
<keyword evidence="2" id="KW-1185">Reference proteome</keyword>
<dbReference type="RefSeq" id="WP_103881666.1">
    <property type="nucleotide sequence ID" value="NZ_FNVG01000021.1"/>
</dbReference>
<dbReference type="OrthoDB" id="6465020at2"/>
<organism evidence="1 2">
    <name type="scientific">Vibrio hangzhouensis</name>
    <dbReference type="NCBI Taxonomy" id="462991"/>
    <lineage>
        <taxon>Bacteria</taxon>
        <taxon>Pseudomonadati</taxon>
        <taxon>Pseudomonadota</taxon>
        <taxon>Gammaproteobacteria</taxon>
        <taxon>Vibrionales</taxon>
        <taxon>Vibrionaceae</taxon>
        <taxon>Vibrio</taxon>
    </lineage>
</organism>
<dbReference type="InterPro" id="IPR036692">
    <property type="entry name" value="Shew3726-like_sf"/>
</dbReference>
<gene>
    <name evidence="1" type="ORF">SAMN04488244_1212</name>
</gene>
<dbReference type="AlphaFoldDB" id="A0A1H6BBT2"/>
<evidence type="ECO:0000313" key="1">
    <source>
        <dbReference type="EMBL" id="SEG57845.1"/>
    </source>
</evidence>
<accession>A0A1H6BBT2</accession>
<evidence type="ECO:0000313" key="2">
    <source>
        <dbReference type="Proteomes" id="UP000236721"/>
    </source>
</evidence>
<dbReference type="Proteomes" id="UP000236721">
    <property type="component" value="Unassembled WGS sequence"/>
</dbReference>
<reference evidence="2" key="1">
    <citation type="submission" date="2016-10" db="EMBL/GenBank/DDBJ databases">
        <authorList>
            <person name="Varghese N."/>
            <person name="Submissions S."/>
        </authorList>
    </citation>
    <scope>NUCLEOTIDE SEQUENCE [LARGE SCALE GENOMIC DNA]</scope>
    <source>
        <strain evidence="2">CGMCC 1.7062</strain>
    </source>
</reference>
<dbReference type="InterPro" id="IPR009962">
    <property type="entry name" value="DUF1488"/>
</dbReference>
<dbReference type="EMBL" id="FNVG01000021">
    <property type="protein sequence ID" value="SEG57845.1"/>
    <property type="molecule type" value="Genomic_DNA"/>
</dbReference>